<evidence type="ECO:0000313" key="1">
    <source>
        <dbReference type="EMBL" id="KHN71038.1"/>
    </source>
</evidence>
<gene>
    <name evidence="1" type="ORF">Tcan_02518</name>
</gene>
<accession>A0A0B2UNT3</accession>
<reference evidence="1 2" key="1">
    <citation type="submission" date="2014-11" db="EMBL/GenBank/DDBJ databases">
        <title>Genetic blueprint of the zoonotic pathogen Toxocara canis.</title>
        <authorList>
            <person name="Zhu X.-Q."/>
            <person name="Korhonen P.K."/>
            <person name="Cai H."/>
            <person name="Young N.D."/>
            <person name="Nejsum P."/>
            <person name="von Samson-Himmelstjerna G."/>
            <person name="Boag P.R."/>
            <person name="Tan P."/>
            <person name="Li Q."/>
            <person name="Min J."/>
            <person name="Yang Y."/>
            <person name="Wang X."/>
            <person name="Fang X."/>
            <person name="Hall R.S."/>
            <person name="Hofmann A."/>
            <person name="Sternberg P.W."/>
            <person name="Jex A.R."/>
            <person name="Gasser R.B."/>
        </authorList>
    </citation>
    <scope>NUCLEOTIDE SEQUENCE [LARGE SCALE GENOMIC DNA]</scope>
    <source>
        <strain evidence="1">PN_DK_2014</strain>
    </source>
</reference>
<sequence>MASQNSSVAFESISWRRMDWMRLEEVNDWLIASFLPDMASYSSSELCWFR</sequence>
<proteinExistence type="predicted"/>
<organism evidence="1 2">
    <name type="scientific">Toxocara canis</name>
    <name type="common">Canine roundworm</name>
    <dbReference type="NCBI Taxonomy" id="6265"/>
    <lineage>
        <taxon>Eukaryota</taxon>
        <taxon>Metazoa</taxon>
        <taxon>Ecdysozoa</taxon>
        <taxon>Nematoda</taxon>
        <taxon>Chromadorea</taxon>
        <taxon>Rhabditida</taxon>
        <taxon>Spirurina</taxon>
        <taxon>Ascaridomorpha</taxon>
        <taxon>Ascaridoidea</taxon>
        <taxon>Toxocaridae</taxon>
        <taxon>Toxocara</taxon>
    </lineage>
</organism>
<evidence type="ECO:0000313" key="2">
    <source>
        <dbReference type="Proteomes" id="UP000031036"/>
    </source>
</evidence>
<dbReference type="EMBL" id="JPKZ01022822">
    <property type="protein sequence ID" value="KHN71038.1"/>
    <property type="molecule type" value="Genomic_DNA"/>
</dbReference>
<dbReference type="AlphaFoldDB" id="A0A0B2UNT3"/>
<comment type="caution">
    <text evidence="1">The sequence shown here is derived from an EMBL/GenBank/DDBJ whole genome shotgun (WGS) entry which is preliminary data.</text>
</comment>
<dbReference type="Proteomes" id="UP000031036">
    <property type="component" value="Unassembled WGS sequence"/>
</dbReference>
<protein>
    <submittedName>
        <fullName evidence="1">Uncharacterized protein</fullName>
    </submittedName>
</protein>
<name>A0A0B2UNT3_TOXCA</name>
<keyword evidence="2" id="KW-1185">Reference proteome</keyword>